<evidence type="ECO:0000256" key="2">
    <source>
        <dbReference type="ARBA" id="ARBA00034247"/>
    </source>
</evidence>
<dbReference type="InterPro" id="IPR043128">
    <property type="entry name" value="Rev_trsase/Diguanyl_cyclase"/>
</dbReference>
<feature type="domain" description="GGDEF" evidence="3">
    <location>
        <begin position="401"/>
        <end position="532"/>
    </location>
</feature>
<dbReference type="SUPFAM" id="SSF48452">
    <property type="entry name" value="TPR-like"/>
    <property type="match status" value="1"/>
</dbReference>
<dbReference type="PROSITE" id="PS50887">
    <property type="entry name" value="GGDEF"/>
    <property type="match status" value="1"/>
</dbReference>
<dbReference type="GO" id="GO:0052621">
    <property type="term" value="F:diguanylate cyclase activity"/>
    <property type="evidence" value="ECO:0007669"/>
    <property type="project" value="UniProtKB-EC"/>
</dbReference>
<dbReference type="SMART" id="SM00267">
    <property type="entry name" value="GGDEF"/>
    <property type="match status" value="1"/>
</dbReference>
<dbReference type="SUPFAM" id="SSF55073">
    <property type="entry name" value="Nucleotide cyclase"/>
    <property type="match status" value="1"/>
</dbReference>
<dbReference type="GO" id="GO:0043709">
    <property type="term" value="P:cell adhesion involved in single-species biofilm formation"/>
    <property type="evidence" value="ECO:0007669"/>
    <property type="project" value="TreeGrafter"/>
</dbReference>
<evidence type="ECO:0000313" key="4">
    <source>
        <dbReference type="EMBL" id="RZS46795.1"/>
    </source>
</evidence>
<dbReference type="InterPro" id="IPR050469">
    <property type="entry name" value="Diguanylate_Cyclase"/>
</dbReference>
<dbReference type="AlphaFoldDB" id="A0A4Q7L9L5"/>
<comment type="caution">
    <text evidence="4">The sequence shown here is derived from an EMBL/GenBank/DDBJ whole genome shotgun (WGS) entry which is preliminary data.</text>
</comment>
<name>A0A4Q7L9L5_9BURK</name>
<dbReference type="NCBIfam" id="TIGR00254">
    <property type="entry name" value="GGDEF"/>
    <property type="match status" value="1"/>
</dbReference>
<protein>
    <recommendedName>
        <fullName evidence="1">diguanylate cyclase</fullName>
        <ecNumber evidence="1">2.7.7.65</ecNumber>
    </recommendedName>
</protein>
<dbReference type="Proteomes" id="UP000293433">
    <property type="component" value="Unassembled WGS sequence"/>
</dbReference>
<sequence length="532" mass="58577">MYRLLSLDELDTACVAQWRQGAVERCRNAANLLRARALEAGDLLHEGRAELHLAMCAQREAQFRAAMAHARRASELARHERDLALEIEALSVLGSAAAVVGQDASAEEAGQLARRLARQLAEPLVTVQVCDSLGIAQAWLGHVESARQSLAQGCSLARDAGRVDWESHLLIHAAFAEALLLARSWDIALGLPSLARRRQVEVALQSALSRCEATPGVMAAGTQRSGRFLLAWVDFMLTIWRGEPVDAAVDLQRMQALLPHERAWMGGLSRWAQAVHALVLRDNVRAEAQARALIELAHGLGHQPLIEQGRRCWLLAQSRLGQFNAHDLATLKLWPSPGSDSSGAVTEEMLAFELRMRDLSLREAAQLPAWRREDSLTGLASREHFQAQTEELLQRTDPTRAQVSVLVLALDPGQVLAAHHSPLVRDRVLCTLAALMRQVLRAGDLPARWSHDELAALLHRASGEDVARVCERVQAAVREHDWSSLATGLDVRVCLGHASARVGDTLDALMRRCESSRFASLRREYRKVVHAA</sequence>
<dbReference type="GO" id="GO:1902201">
    <property type="term" value="P:negative regulation of bacterial-type flagellum-dependent cell motility"/>
    <property type="evidence" value="ECO:0007669"/>
    <property type="project" value="TreeGrafter"/>
</dbReference>
<proteinExistence type="predicted"/>
<keyword evidence="5" id="KW-1185">Reference proteome</keyword>
<gene>
    <name evidence="4" type="ORF">EV685_3826</name>
</gene>
<dbReference type="EC" id="2.7.7.65" evidence="1"/>
<evidence type="ECO:0000313" key="5">
    <source>
        <dbReference type="Proteomes" id="UP000293433"/>
    </source>
</evidence>
<organism evidence="4 5">
    <name type="scientific">Sphaerotilus mobilis</name>
    <dbReference type="NCBI Taxonomy" id="47994"/>
    <lineage>
        <taxon>Bacteria</taxon>
        <taxon>Pseudomonadati</taxon>
        <taxon>Pseudomonadota</taxon>
        <taxon>Betaproteobacteria</taxon>
        <taxon>Burkholderiales</taxon>
        <taxon>Sphaerotilaceae</taxon>
        <taxon>Sphaerotilus</taxon>
    </lineage>
</organism>
<dbReference type="Gene3D" id="1.25.40.10">
    <property type="entry name" value="Tetratricopeptide repeat domain"/>
    <property type="match status" value="1"/>
</dbReference>
<evidence type="ECO:0000259" key="3">
    <source>
        <dbReference type="PROSITE" id="PS50887"/>
    </source>
</evidence>
<dbReference type="OrthoDB" id="8901019at2"/>
<dbReference type="InterPro" id="IPR029787">
    <property type="entry name" value="Nucleotide_cyclase"/>
</dbReference>
<dbReference type="InterPro" id="IPR000160">
    <property type="entry name" value="GGDEF_dom"/>
</dbReference>
<dbReference type="Pfam" id="PF00990">
    <property type="entry name" value="GGDEF"/>
    <property type="match status" value="1"/>
</dbReference>
<dbReference type="EMBL" id="SGWV01000013">
    <property type="protein sequence ID" value="RZS46795.1"/>
    <property type="molecule type" value="Genomic_DNA"/>
</dbReference>
<evidence type="ECO:0000256" key="1">
    <source>
        <dbReference type="ARBA" id="ARBA00012528"/>
    </source>
</evidence>
<reference evidence="4 5" key="1">
    <citation type="submission" date="2019-02" db="EMBL/GenBank/DDBJ databases">
        <title>Genomic Encyclopedia of Type Strains, Phase IV (KMG-IV): sequencing the most valuable type-strain genomes for metagenomic binning, comparative biology and taxonomic classification.</title>
        <authorList>
            <person name="Goeker M."/>
        </authorList>
    </citation>
    <scope>NUCLEOTIDE SEQUENCE [LARGE SCALE GENOMIC DNA]</scope>
    <source>
        <strain evidence="4 5">DSM 10617</strain>
    </source>
</reference>
<dbReference type="PANTHER" id="PTHR45138">
    <property type="entry name" value="REGULATORY COMPONENTS OF SENSORY TRANSDUCTION SYSTEM"/>
    <property type="match status" value="1"/>
</dbReference>
<comment type="catalytic activity">
    <reaction evidence="2">
        <text>2 GTP = 3',3'-c-di-GMP + 2 diphosphate</text>
        <dbReference type="Rhea" id="RHEA:24898"/>
        <dbReference type="ChEBI" id="CHEBI:33019"/>
        <dbReference type="ChEBI" id="CHEBI:37565"/>
        <dbReference type="ChEBI" id="CHEBI:58805"/>
        <dbReference type="EC" id="2.7.7.65"/>
    </reaction>
</comment>
<dbReference type="PANTHER" id="PTHR45138:SF9">
    <property type="entry name" value="DIGUANYLATE CYCLASE DGCM-RELATED"/>
    <property type="match status" value="1"/>
</dbReference>
<dbReference type="GO" id="GO:0005886">
    <property type="term" value="C:plasma membrane"/>
    <property type="evidence" value="ECO:0007669"/>
    <property type="project" value="TreeGrafter"/>
</dbReference>
<accession>A0A4Q7L9L5</accession>
<dbReference type="Gene3D" id="3.30.70.270">
    <property type="match status" value="1"/>
</dbReference>
<dbReference type="InterPro" id="IPR011990">
    <property type="entry name" value="TPR-like_helical_dom_sf"/>
</dbReference>
<dbReference type="CDD" id="cd01949">
    <property type="entry name" value="GGDEF"/>
    <property type="match status" value="1"/>
</dbReference>
<dbReference type="RefSeq" id="WP_130483650.1">
    <property type="nucleotide sequence ID" value="NZ_SGWV01000013.1"/>
</dbReference>